<accession>A0A840LG85</accession>
<keyword evidence="5 8" id="KW-0812">Transmembrane</keyword>
<proteinExistence type="inferred from homology"/>
<evidence type="ECO:0000256" key="7">
    <source>
        <dbReference type="ARBA" id="ARBA00023136"/>
    </source>
</evidence>
<feature type="transmembrane region" description="Helical" evidence="8">
    <location>
        <begin position="211"/>
        <end position="235"/>
    </location>
</feature>
<comment type="similarity">
    <text evidence="2">Belongs to the binding-protein-dependent transport system permease family. FecCD subfamily.</text>
</comment>
<evidence type="ECO:0000256" key="4">
    <source>
        <dbReference type="ARBA" id="ARBA00022475"/>
    </source>
</evidence>
<organism evidence="9 10">
    <name type="scientific">Roseateles oligotrophus</name>
    <dbReference type="NCBI Taxonomy" id="1769250"/>
    <lineage>
        <taxon>Bacteria</taxon>
        <taxon>Pseudomonadati</taxon>
        <taxon>Pseudomonadota</taxon>
        <taxon>Betaproteobacteria</taxon>
        <taxon>Burkholderiales</taxon>
        <taxon>Sphaerotilaceae</taxon>
        <taxon>Roseateles</taxon>
    </lineage>
</organism>
<feature type="transmembrane region" description="Helical" evidence="8">
    <location>
        <begin position="256"/>
        <end position="281"/>
    </location>
</feature>
<dbReference type="InterPro" id="IPR000522">
    <property type="entry name" value="ABC_transptr_permease_BtuC"/>
</dbReference>
<keyword evidence="10" id="KW-1185">Reference proteome</keyword>
<sequence>MSRLRVSALQPGLYYLAEGSPQLRPRRWALNALLALGVLGLLLLSLLAGELSLSPLQAWKAWRGEDAMALFLLQEIRLPRALAALLVGASLGLAGLLLQTLARNRLASPDVVGVHDGAVLALGLGLMFSADGLLGPWWLALAGALLSLALVLLCAGGVGRQGQRALIVGLAVAALARSGFELVLATVELAHSSALYSFSMGSLLASSYTQLLPVSLGLGGLLILLLPWLPGLALLQLGESQAQLLGLRVGRHRLMLVLLAGALAGLGVSVAGPIGFVALVAPLLARAWLGSLPLLGAALLGAALTLLADLLGRLLLAPVELPAGVLSGMLGGPVLLWLLLRDAGREDGE</sequence>
<dbReference type="Gene3D" id="1.10.3470.10">
    <property type="entry name" value="ABC transporter involved in vitamin B12 uptake, BtuC"/>
    <property type="match status" value="1"/>
</dbReference>
<protein>
    <submittedName>
        <fullName evidence="9">Iron complex transport system permease protein</fullName>
    </submittedName>
</protein>
<keyword evidence="3" id="KW-0813">Transport</keyword>
<keyword evidence="6 8" id="KW-1133">Transmembrane helix</keyword>
<dbReference type="InterPro" id="IPR037294">
    <property type="entry name" value="ABC_BtuC-like"/>
</dbReference>
<dbReference type="Pfam" id="PF01032">
    <property type="entry name" value="FecCD"/>
    <property type="match status" value="1"/>
</dbReference>
<feature type="transmembrane region" description="Helical" evidence="8">
    <location>
        <begin position="165"/>
        <end position="191"/>
    </location>
</feature>
<evidence type="ECO:0000256" key="3">
    <source>
        <dbReference type="ARBA" id="ARBA00022448"/>
    </source>
</evidence>
<feature type="transmembrane region" description="Helical" evidence="8">
    <location>
        <begin position="319"/>
        <end position="340"/>
    </location>
</feature>
<comment type="caution">
    <text evidence="9">The sequence shown here is derived from an EMBL/GenBank/DDBJ whole genome shotgun (WGS) entry which is preliminary data.</text>
</comment>
<evidence type="ECO:0000256" key="6">
    <source>
        <dbReference type="ARBA" id="ARBA00022989"/>
    </source>
</evidence>
<dbReference type="GO" id="GO:0005886">
    <property type="term" value="C:plasma membrane"/>
    <property type="evidence" value="ECO:0007669"/>
    <property type="project" value="UniProtKB-SubCell"/>
</dbReference>
<name>A0A840LG85_9BURK</name>
<evidence type="ECO:0000256" key="2">
    <source>
        <dbReference type="ARBA" id="ARBA00007935"/>
    </source>
</evidence>
<keyword evidence="4" id="KW-1003">Cell membrane</keyword>
<dbReference type="GO" id="GO:0033214">
    <property type="term" value="P:siderophore-iron import into cell"/>
    <property type="evidence" value="ECO:0007669"/>
    <property type="project" value="TreeGrafter"/>
</dbReference>
<dbReference type="EMBL" id="JACHLP010000008">
    <property type="protein sequence ID" value="MBB4845228.1"/>
    <property type="molecule type" value="Genomic_DNA"/>
</dbReference>
<keyword evidence="7 8" id="KW-0472">Membrane</keyword>
<dbReference type="Proteomes" id="UP000562027">
    <property type="component" value="Unassembled WGS sequence"/>
</dbReference>
<dbReference type="PANTHER" id="PTHR30472">
    <property type="entry name" value="FERRIC ENTEROBACTIN TRANSPORT SYSTEM PERMEASE PROTEIN"/>
    <property type="match status" value="1"/>
</dbReference>
<dbReference type="AlphaFoldDB" id="A0A840LG85"/>
<evidence type="ECO:0000256" key="8">
    <source>
        <dbReference type="SAM" id="Phobius"/>
    </source>
</evidence>
<dbReference type="RefSeq" id="WP_184302906.1">
    <property type="nucleotide sequence ID" value="NZ_JACHLP010000008.1"/>
</dbReference>
<feature type="transmembrane region" description="Helical" evidence="8">
    <location>
        <begin position="81"/>
        <end position="99"/>
    </location>
</feature>
<dbReference type="PANTHER" id="PTHR30472:SF25">
    <property type="entry name" value="ABC TRANSPORTER PERMEASE PROTEIN MJ0876-RELATED"/>
    <property type="match status" value="1"/>
</dbReference>
<reference evidence="9 10" key="1">
    <citation type="submission" date="2020-08" db="EMBL/GenBank/DDBJ databases">
        <title>Functional genomics of gut bacteria from endangered species of beetles.</title>
        <authorList>
            <person name="Carlos-Shanley C."/>
        </authorList>
    </citation>
    <scope>NUCLEOTIDE SEQUENCE [LARGE SCALE GENOMIC DNA]</scope>
    <source>
        <strain evidence="9 10">S00239</strain>
    </source>
</reference>
<feature type="transmembrane region" description="Helical" evidence="8">
    <location>
        <begin position="287"/>
        <end position="307"/>
    </location>
</feature>
<evidence type="ECO:0000256" key="5">
    <source>
        <dbReference type="ARBA" id="ARBA00022692"/>
    </source>
</evidence>
<evidence type="ECO:0000313" key="9">
    <source>
        <dbReference type="EMBL" id="MBB4845228.1"/>
    </source>
</evidence>
<evidence type="ECO:0000313" key="10">
    <source>
        <dbReference type="Proteomes" id="UP000562027"/>
    </source>
</evidence>
<feature type="transmembrane region" description="Helical" evidence="8">
    <location>
        <begin position="111"/>
        <end position="130"/>
    </location>
</feature>
<feature type="transmembrane region" description="Helical" evidence="8">
    <location>
        <begin position="136"/>
        <end position="158"/>
    </location>
</feature>
<feature type="transmembrane region" description="Helical" evidence="8">
    <location>
        <begin position="28"/>
        <end position="48"/>
    </location>
</feature>
<comment type="subcellular location">
    <subcellularLocation>
        <location evidence="1">Cell membrane</location>
        <topology evidence="1">Multi-pass membrane protein</topology>
    </subcellularLocation>
</comment>
<evidence type="ECO:0000256" key="1">
    <source>
        <dbReference type="ARBA" id="ARBA00004651"/>
    </source>
</evidence>
<dbReference type="GO" id="GO:0022857">
    <property type="term" value="F:transmembrane transporter activity"/>
    <property type="evidence" value="ECO:0007669"/>
    <property type="project" value="InterPro"/>
</dbReference>
<gene>
    <name evidence="9" type="ORF">HNP55_003775</name>
</gene>
<dbReference type="SUPFAM" id="SSF81345">
    <property type="entry name" value="ABC transporter involved in vitamin B12 uptake, BtuC"/>
    <property type="match status" value="1"/>
</dbReference>